<feature type="region of interest" description="Disordered" evidence="5">
    <location>
        <begin position="1"/>
        <end position="23"/>
    </location>
</feature>
<reference evidence="7 8" key="1">
    <citation type="journal article" date="2014" name="Front. Genet.">
        <title>Genome and metabolic network of "Candidatus Phaeomarinobacter ectocarpi" Ec32, a new candidate genus of Alphaproteobacteria frequently associated with brown algae.</title>
        <authorList>
            <person name="Dittami S.M."/>
            <person name="Barbeyron T."/>
            <person name="Boyen C."/>
            <person name="Cambefort J."/>
            <person name="Collet G."/>
            <person name="Delage L."/>
            <person name="Gobet A."/>
            <person name="Groisillier A."/>
            <person name="Leblanc C."/>
            <person name="Michel G."/>
            <person name="Scornet D."/>
            <person name="Siegel A."/>
            <person name="Tapia J.E."/>
            <person name="Tonon T."/>
        </authorList>
    </citation>
    <scope>NUCLEOTIDE SEQUENCE [LARGE SCALE GENOMIC DNA]</scope>
    <source>
        <strain evidence="7 8">Ec32</strain>
    </source>
</reference>
<evidence type="ECO:0000313" key="8">
    <source>
        <dbReference type="Proteomes" id="UP000032160"/>
    </source>
</evidence>
<evidence type="ECO:0000259" key="6">
    <source>
        <dbReference type="PROSITE" id="PS50977"/>
    </source>
</evidence>
<dbReference type="RefSeq" id="WP_171815913.1">
    <property type="nucleotide sequence ID" value="NZ_HG966617.1"/>
</dbReference>
<sequence length="215" mass="24100">MPVAEVVPTEPKSPRRRAPQKRAEETRELLLDAGTDLFSSLGFDGVSVRTIESHAGVQRGLVAYHFDTKELFWKQVVDRVFGRLSERNAQVIDLMEALPLRERLTLYVTMFVQFSADVPQLNRLMVQEGKAASWRMDYIADTYVKPMRAVAADALGVGIDPHGFYLLVGAGAFVFSVEHECKRVFGIDPRSDEFVNEHAAMVADVMLSRLDAETP</sequence>
<accession>X5MMX7</accession>
<dbReference type="PROSITE" id="PS50977">
    <property type="entry name" value="HTH_TETR_2"/>
    <property type="match status" value="1"/>
</dbReference>
<dbReference type="Proteomes" id="UP000032160">
    <property type="component" value="Chromosome I"/>
</dbReference>
<keyword evidence="3" id="KW-0804">Transcription</keyword>
<dbReference type="InterPro" id="IPR009057">
    <property type="entry name" value="Homeodomain-like_sf"/>
</dbReference>
<dbReference type="InterPro" id="IPR001647">
    <property type="entry name" value="HTH_TetR"/>
</dbReference>
<dbReference type="KEGG" id="pect:BN1012_Phect2577"/>
<organism evidence="7 8">
    <name type="scientific">Candidatus Phaeomarinibacter ectocarpi</name>
    <dbReference type="NCBI Taxonomy" id="1458461"/>
    <lineage>
        <taxon>Bacteria</taxon>
        <taxon>Pseudomonadati</taxon>
        <taxon>Pseudomonadota</taxon>
        <taxon>Alphaproteobacteria</taxon>
        <taxon>Hyphomicrobiales</taxon>
        <taxon>Parvibaculaceae</taxon>
        <taxon>Candidatus Phaeomarinibacter</taxon>
    </lineage>
</organism>
<feature type="DNA-binding region" description="H-T-H motif" evidence="4">
    <location>
        <begin position="47"/>
        <end position="66"/>
    </location>
</feature>
<evidence type="ECO:0000256" key="3">
    <source>
        <dbReference type="ARBA" id="ARBA00023163"/>
    </source>
</evidence>
<dbReference type="InterPro" id="IPR036271">
    <property type="entry name" value="Tet_transcr_reg_TetR-rel_C_sf"/>
</dbReference>
<dbReference type="HOGENOM" id="CLU_069356_1_3_5"/>
<protein>
    <submittedName>
        <fullName evidence="7">Transcriptional regulator, TetR family</fullName>
    </submittedName>
</protein>
<dbReference type="Gene3D" id="1.10.357.10">
    <property type="entry name" value="Tetracycline Repressor, domain 2"/>
    <property type="match status" value="1"/>
</dbReference>
<dbReference type="AlphaFoldDB" id="X5MMX7"/>
<proteinExistence type="predicted"/>
<dbReference type="Pfam" id="PF00440">
    <property type="entry name" value="TetR_N"/>
    <property type="match status" value="1"/>
</dbReference>
<evidence type="ECO:0000256" key="2">
    <source>
        <dbReference type="ARBA" id="ARBA00023125"/>
    </source>
</evidence>
<keyword evidence="1" id="KW-0805">Transcription regulation</keyword>
<dbReference type="SUPFAM" id="SSF46689">
    <property type="entry name" value="Homeodomain-like"/>
    <property type="match status" value="1"/>
</dbReference>
<keyword evidence="2 4" id="KW-0238">DNA-binding</keyword>
<dbReference type="STRING" id="1458461.BN1012_Phect2577"/>
<dbReference type="SUPFAM" id="SSF48498">
    <property type="entry name" value="Tetracyclin repressor-like, C-terminal domain"/>
    <property type="match status" value="1"/>
</dbReference>
<dbReference type="InterPro" id="IPR050109">
    <property type="entry name" value="HTH-type_TetR-like_transc_reg"/>
</dbReference>
<dbReference type="PANTHER" id="PTHR30055">
    <property type="entry name" value="HTH-TYPE TRANSCRIPTIONAL REGULATOR RUTR"/>
    <property type="match status" value="1"/>
</dbReference>
<evidence type="ECO:0000256" key="4">
    <source>
        <dbReference type="PROSITE-ProRule" id="PRU00335"/>
    </source>
</evidence>
<name>X5MMX7_9HYPH</name>
<feature type="domain" description="HTH tetR-type" evidence="6">
    <location>
        <begin position="24"/>
        <end position="84"/>
    </location>
</feature>
<evidence type="ECO:0000313" key="7">
    <source>
        <dbReference type="EMBL" id="CDO60790.1"/>
    </source>
</evidence>
<dbReference type="PANTHER" id="PTHR30055:SF234">
    <property type="entry name" value="HTH-TYPE TRANSCRIPTIONAL REGULATOR BETI"/>
    <property type="match status" value="1"/>
</dbReference>
<keyword evidence="8" id="KW-1185">Reference proteome</keyword>
<evidence type="ECO:0000256" key="1">
    <source>
        <dbReference type="ARBA" id="ARBA00023015"/>
    </source>
</evidence>
<dbReference type="GO" id="GO:0003700">
    <property type="term" value="F:DNA-binding transcription factor activity"/>
    <property type="evidence" value="ECO:0007669"/>
    <property type="project" value="TreeGrafter"/>
</dbReference>
<dbReference type="EMBL" id="HG966617">
    <property type="protein sequence ID" value="CDO60790.1"/>
    <property type="molecule type" value="Genomic_DNA"/>
</dbReference>
<evidence type="ECO:0000256" key="5">
    <source>
        <dbReference type="SAM" id="MobiDB-lite"/>
    </source>
</evidence>
<dbReference type="GO" id="GO:0000976">
    <property type="term" value="F:transcription cis-regulatory region binding"/>
    <property type="evidence" value="ECO:0007669"/>
    <property type="project" value="TreeGrafter"/>
</dbReference>
<gene>
    <name evidence="7" type="ORF">BN1012_Phect2577</name>
</gene>